<gene>
    <name evidence="2" type="ORF">HJG60_013602</name>
</gene>
<proteinExistence type="predicted"/>
<dbReference type="AlphaFoldDB" id="A0A834DJJ0"/>
<reference evidence="2 3" key="1">
    <citation type="journal article" date="2020" name="Nature">
        <title>Six reference-quality genomes reveal evolution of bat adaptations.</title>
        <authorList>
            <person name="Jebb D."/>
            <person name="Huang Z."/>
            <person name="Pippel M."/>
            <person name="Hughes G.M."/>
            <person name="Lavrichenko K."/>
            <person name="Devanna P."/>
            <person name="Winkler S."/>
            <person name="Jermiin L.S."/>
            <person name="Skirmuntt E.C."/>
            <person name="Katzourakis A."/>
            <person name="Burkitt-Gray L."/>
            <person name="Ray D.A."/>
            <person name="Sullivan K.A.M."/>
            <person name="Roscito J.G."/>
            <person name="Kirilenko B.M."/>
            <person name="Davalos L.M."/>
            <person name="Corthals A.P."/>
            <person name="Power M.L."/>
            <person name="Jones G."/>
            <person name="Ransome R.D."/>
            <person name="Dechmann D.K.N."/>
            <person name="Locatelli A.G."/>
            <person name="Puechmaille S.J."/>
            <person name="Fedrigo O."/>
            <person name="Jarvis E.D."/>
            <person name="Hiller M."/>
            <person name="Vernes S.C."/>
            <person name="Myers E.W."/>
            <person name="Teeling E.C."/>
        </authorList>
    </citation>
    <scope>NUCLEOTIDE SEQUENCE [LARGE SCALE GENOMIC DNA]</scope>
    <source>
        <strain evidence="2">Bat1K_MPI-CBG_1</strain>
    </source>
</reference>
<feature type="region of interest" description="Disordered" evidence="1">
    <location>
        <begin position="61"/>
        <end position="126"/>
    </location>
</feature>
<evidence type="ECO:0000313" key="3">
    <source>
        <dbReference type="Proteomes" id="UP000664940"/>
    </source>
</evidence>
<accession>A0A834DJJ0</accession>
<evidence type="ECO:0000256" key="1">
    <source>
        <dbReference type="SAM" id="MobiDB-lite"/>
    </source>
</evidence>
<feature type="compositionally biased region" description="Basic residues" evidence="1">
    <location>
        <begin position="115"/>
        <end position="126"/>
    </location>
</feature>
<name>A0A834DJJ0_9CHIR</name>
<organism evidence="2 3">
    <name type="scientific">Phyllostomus discolor</name>
    <name type="common">pale spear-nosed bat</name>
    <dbReference type="NCBI Taxonomy" id="89673"/>
    <lineage>
        <taxon>Eukaryota</taxon>
        <taxon>Metazoa</taxon>
        <taxon>Chordata</taxon>
        <taxon>Craniata</taxon>
        <taxon>Vertebrata</taxon>
        <taxon>Euteleostomi</taxon>
        <taxon>Mammalia</taxon>
        <taxon>Eutheria</taxon>
        <taxon>Laurasiatheria</taxon>
        <taxon>Chiroptera</taxon>
        <taxon>Yangochiroptera</taxon>
        <taxon>Phyllostomidae</taxon>
        <taxon>Phyllostominae</taxon>
        <taxon>Phyllostomus</taxon>
    </lineage>
</organism>
<dbReference type="Proteomes" id="UP000664940">
    <property type="component" value="Unassembled WGS sequence"/>
</dbReference>
<sequence>MPDRRLLLWKTEQEHSRNADSPPSGIHWTQVPSQPFANPAVSPCSEPIAEVTFEAGVSYIGTPRTPFPVKEKNGAQDQGNDILCLSLPDKPPPQPQQWNVKSPARNKDNPVPSRRSLRKSPLKTAN</sequence>
<dbReference type="EMBL" id="JABVXQ010000013">
    <property type="protein sequence ID" value="KAF6082189.1"/>
    <property type="molecule type" value="Genomic_DNA"/>
</dbReference>
<comment type="caution">
    <text evidence="2">The sequence shown here is derived from an EMBL/GenBank/DDBJ whole genome shotgun (WGS) entry which is preliminary data.</text>
</comment>
<feature type="region of interest" description="Disordered" evidence="1">
    <location>
        <begin position="11"/>
        <end position="42"/>
    </location>
</feature>
<protein>
    <submittedName>
        <fullName evidence="2">Non-SMC condensin II complex subunit D3</fullName>
    </submittedName>
</protein>
<evidence type="ECO:0000313" key="2">
    <source>
        <dbReference type="EMBL" id="KAF6082189.1"/>
    </source>
</evidence>